<dbReference type="eggNOG" id="COG1214">
    <property type="taxonomic scope" value="Bacteria"/>
</dbReference>
<dbReference type="SUPFAM" id="SSF53067">
    <property type="entry name" value="Actin-like ATPase domain"/>
    <property type="match status" value="2"/>
</dbReference>
<dbReference type="Gene3D" id="3.30.420.40">
    <property type="match status" value="2"/>
</dbReference>
<protein>
    <submittedName>
        <fullName evidence="2">Peptidase M22 glycoprotease</fullName>
    </submittedName>
</protein>
<dbReference type="CDD" id="cd24032">
    <property type="entry name" value="ASKHA_NBD_TsaB"/>
    <property type="match status" value="1"/>
</dbReference>
<dbReference type="OrthoDB" id="9809995at2"/>
<dbReference type="InterPro" id="IPR022496">
    <property type="entry name" value="T6A_TsaB"/>
</dbReference>
<keyword evidence="2" id="KW-0378">Hydrolase</keyword>
<organism evidence="2 3">
    <name type="scientific">Desulfurivibrio alkaliphilus (strain DSM 19089 / UNIQEM U267 / AHT2)</name>
    <dbReference type="NCBI Taxonomy" id="589865"/>
    <lineage>
        <taxon>Bacteria</taxon>
        <taxon>Pseudomonadati</taxon>
        <taxon>Thermodesulfobacteriota</taxon>
        <taxon>Desulfobulbia</taxon>
        <taxon>Desulfobulbales</taxon>
        <taxon>Desulfobulbaceae</taxon>
        <taxon>Desulfurivibrio</taxon>
    </lineage>
</organism>
<dbReference type="GO" id="GO:0002949">
    <property type="term" value="P:tRNA threonylcarbamoyladenosine modification"/>
    <property type="evidence" value="ECO:0007669"/>
    <property type="project" value="InterPro"/>
</dbReference>
<dbReference type="GO" id="GO:0005829">
    <property type="term" value="C:cytosol"/>
    <property type="evidence" value="ECO:0007669"/>
    <property type="project" value="TreeGrafter"/>
</dbReference>
<sequence>MAKRVSTIPASLPPLILALETSGSCGSVALVDGRGCRAEYSLQSSRTHSRRLLEAVEQLLTAADADWQELDALAVCLGPGSFTGLRIGLSTVKGLALATGKPLIGVSSLDGLAAQAVALPGCSLPVCALIDARKQEVFTAFYHGPDYQPAPPPAPLDDEPAAECPAANNIGPLTRTAPYLALPPAELAERINQPTLLLGSGAELYRDLLQEKLGHLALFAPPQLCYARAGAIGWLACRLWQQERFVDPGRVTPIYVRSADAKPPEQAHGKI</sequence>
<feature type="domain" description="Gcp-like" evidence="1">
    <location>
        <begin position="44"/>
        <end position="235"/>
    </location>
</feature>
<dbReference type="RefSeq" id="WP_013163208.1">
    <property type="nucleotide sequence ID" value="NC_014216.1"/>
</dbReference>
<gene>
    <name evidence="2" type="ordered locus">DaAHT2_0975</name>
</gene>
<dbReference type="GO" id="GO:0006508">
    <property type="term" value="P:proteolysis"/>
    <property type="evidence" value="ECO:0007669"/>
    <property type="project" value="UniProtKB-KW"/>
</dbReference>
<dbReference type="Pfam" id="PF00814">
    <property type="entry name" value="TsaD"/>
    <property type="match status" value="1"/>
</dbReference>
<dbReference type="InParanoid" id="D6Z2A3"/>
<dbReference type="NCBIfam" id="TIGR03725">
    <property type="entry name" value="T6A_YeaZ"/>
    <property type="match status" value="1"/>
</dbReference>
<dbReference type="Proteomes" id="UP000001508">
    <property type="component" value="Chromosome"/>
</dbReference>
<keyword evidence="3" id="KW-1185">Reference proteome</keyword>
<dbReference type="PANTHER" id="PTHR11735">
    <property type="entry name" value="TRNA N6-ADENOSINE THREONYLCARBAMOYLTRANSFERASE"/>
    <property type="match status" value="1"/>
</dbReference>
<proteinExistence type="predicted"/>
<dbReference type="AlphaFoldDB" id="D6Z2A3"/>
<reference evidence="3" key="1">
    <citation type="submission" date="2010-02" db="EMBL/GenBank/DDBJ databases">
        <title>Complete sequence of Desulfurivibrio alkaliphilus AHT2.</title>
        <authorList>
            <consortium name="US DOE Joint Genome Institute"/>
            <person name="Pitluck S."/>
            <person name="Chertkov O."/>
            <person name="Detter J.C."/>
            <person name="Han C."/>
            <person name="Tapia R."/>
            <person name="Larimer F."/>
            <person name="Land M."/>
            <person name="Hauser L."/>
            <person name="Kyrpides N."/>
            <person name="Mikhailova N."/>
            <person name="Sorokin D.Y."/>
            <person name="Muyzer G."/>
            <person name="Woyke T."/>
        </authorList>
    </citation>
    <scope>NUCLEOTIDE SEQUENCE [LARGE SCALE GENOMIC DNA]</scope>
    <source>
        <strain evidence="3">DSM 19089 / UNIQEM U267 / AHT2</strain>
    </source>
</reference>
<evidence type="ECO:0000313" key="2">
    <source>
        <dbReference type="EMBL" id="ADH85678.1"/>
    </source>
</evidence>
<dbReference type="InterPro" id="IPR043129">
    <property type="entry name" value="ATPase_NBD"/>
</dbReference>
<name>D6Z2A3_DESAT</name>
<dbReference type="PANTHER" id="PTHR11735:SF11">
    <property type="entry name" value="TRNA THREONYLCARBAMOYLADENOSINE BIOSYNTHESIS PROTEIN TSAB"/>
    <property type="match status" value="1"/>
</dbReference>
<dbReference type="InterPro" id="IPR000905">
    <property type="entry name" value="Gcp-like_dom"/>
</dbReference>
<dbReference type="EMBL" id="CP001940">
    <property type="protein sequence ID" value="ADH85678.1"/>
    <property type="molecule type" value="Genomic_DNA"/>
</dbReference>
<dbReference type="HOGENOM" id="CLU_064886_0_0_7"/>
<dbReference type="GO" id="GO:0008233">
    <property type="term" value="F:peptidase activity"/>
    <property type="evidence" value="ECO:0007669"/>
    <property type="project" value="UniProtKB-KW"/>
</dbReference>
<dbReference type="KEGG" id="dak:DaAHT2_0975"/>
<evidence type="ECO:0000313" key="3">
    <source>
        <dbReference type="Proteomes" id="UP000001508"/>
    </source>
</evidence>
<keyword evidence="2" id="KW-0645">Protease</keyword>
<evidence type="ECO:0000259" key="1">
    <source>
        <dbReference type="Pfam" id="PF00814"/>
    </source>
</evidence>
<dbReference type="STRING" id="589865.DaAHT2_0975"/>
<accession>D6Z2A3</accession>